<gene>
    <name evidence="1" type="ORF">NQV15_07735</name>
</gene>
<dbReference type="RefSeq" id="WP_232399243.1">
    <property type="nucleotide sequence ID" value="NZ_CP102173.1"/>
</dbReference>
<dbReference type="InterPro" id="IPR023375">
    <property type="entry name" value="ADC_dom_sf"/>
</dbReference>
<evidence type="ECO:0000313" key="2">
    <source>
        <dbReference type="Proteomes" id="UP001316184"/>
    </source>
</evidence>
<dbReference type="Proteomes" id="UP001316184">
    <property type="component" value="Chromosome"/>
</dbReference>
<sequence>MKTAEEIERIQVAQSEPRFVDAEMLSVDFLSDPAAIERLLPPPLAPGDTPRVTAMVGRWRSNCVADFDGGAIYVSATFGDLAGDYVLAMWMDDDQPMIYGREMFGEPKKLARSQLYRSGDHFSATITRHGVDLLALEADLDIDHGPGRAAGINFNFKSRPATDGIGLEEDAILTVAEFNNVLRVSRSGSGTVALTGTVHDPLDELPVVEVIGARFIEGDLHASARSVATVPMADFLPYALGRVDDWSLLNTEGSPRILTS</sequence>
<dbReference type="Pfam" id="PF06314">
    <property type="entry name" value="ADC"/>
    <property type="match status" value="1"/>
</dbReference>
<protein>
    <submittedName>
        <fullName evidence="1">Acetoacetate decarboxylase family protein</fullName>
    </submittedName>
</protein>
<dbReference type="InterPro" id="IPR010451">
    <property type="entry name" value="Acetoacetate_decarboxylase"/>
</dbReference>
<dbReference type="EMBL" id="CP102173">
    <property type="protein sequence ID" value="UUP15189.1"/>
    <property type="molecule type" value="Genomic_DNA"/>
</dbReference>
<evidence type="ECO:0000313" key="1">
    <source>
        <dbReference type="EMBL" id="UUP15189.1"/>
    </source>
</evidence>
<organism evidence="1 2">
    <name type="scientific">Aeromicrobium wangtongii</name>
    <dbReference type="NCBI Taxonomy" id="2969247"/>
    <lineage>
        <taxon>Bacteria</taxon>
        <taxon>Bacillati</taxon>
        <taxon>Actinomycetota</taxon>
        <taxon>Actinomycetes</taxon>
        <taxon>Propionibacteriales</taxon>
        <taxon>Nocardioidaceae</taxon>
        <taxon>Aeromicrobium</taxon>
    </lineage>
</organism>
<proteinExistence type="predicted"/>
<reference evidence="1 2" key="1">
    <citation type="submission" date="2022-08" db="EMBL/GenBank/DDBJ databases">
        <title>novel species in genus Aeromicrobium.</title>
        <authorList>
            <person name="Ye L."/>
        </authorList>
    </citation>
    <scope>NUCLEOTIDE SEQUENCE [LARGE SCALE GENOMIC DNA]</scope>
    <source>
        <strain evidence="2">zg-Y1379</strain>
    </source>
</reference>
<dbReference type="SUPFAM" id="SSF160104">
    <property type="entry name" value="Acetoacetate decarboxylase-like"/>
    <property type="match status" value="1"/>
</dbReference>
<keyword evidence="2" id="KW-1185">Reference proteome</keyword>
<dbReference type="Gene3D" id="2.40.400.10">
    <property type="entry name" value="Acetoacetate decarboxylase-like"/>
    <property type="match status" value="1"/>
</dbReference>
<name>A0ABY5MD92_9ACTN</name>
<accession>A0ABY5MD92</accession>